<dbReference type="InterPro" id="IPR000212">
    <property type="entry name" value="DNA_helicase_UvrD/REP"/>
</dbReference>
<dbReference type="GO" id="GO:0005524">
    <property type="term" value="F:ATP binding"/>
    <property type="evidence" value="ECO:0007669"/>
    <property type="project" value="InterPro"/>
</dbReference>
<dbReference type="STRING" id="33097.A0A150GRL8"/>
<feature type="compositionally biased region" description="Low complexity" evidence="1">
    <location>
        <begin position="544"/>
        <end position="556"/>
    </location>
</feature>
<name>A0A150GRL8_GONPE</name>
<dbReference type="GO" id="GO:0005634">
    <property type="term" value="C:nucleus"/>
    <property type="evidence" value="ECO:0007669"/>
    <property type="project" value="TreeGrafter"/>
</dbReference>
<dbReference type="InterPro" id="IPR027417">
    <property type="entry name" value="P-loop_NTPase"/>
</dbReference>
<dbReference type="GO" id="GO:0043138">
    <property type="term" value="F:3'-5' DNA helicase activity"/>
    <property type="evidence" value="ECO:0007669"/>
    <property type="project" value="TreeGrafter"/>
</dbReference>
<dbReference type="GO" id="GO:0031297">
    <property type="term" value="P:replication fork processing"/>
    <property type="evidence" value="ECO:0007669"/>
    <property type="project" value="TreeGrafter"/>
</dbReference>
<dbReference type="SUPFAM" id="SSF52540">
    <property type="entry name" value="P-loop containing nucleoside triphosphate hydrolases"/>
    <property type="match status" value="2"/>
</dbReference>
<dbReference type="OrthoDB" id="550469at2759"/>
<sequence length="834" mass="91675">MLEVTVGTQVAGLAAYLAKLMDRLKDPPAQDNRSVAILLLGIVCTAATAGRGVGLLIRTLLYRASASAAAGQEAGAIRGHVLPGRLVGELLDAVRVLLRYRECGPELMPVHDAIEAEVQAAARGPGGLRLTPEQLIASRPAFWDAEGRPLVTLLQAFAGAAKTTVLCAIVRNFPEYDFLYVVYNKDMQLACQDAMYDDLHRDVLDGRHRSCNFEVRTSHSLAYDRYNVRMRYAGRKIRRVRKHLQHDPTVGSVREFLSALWGVREEKHVRSSLVGAVRKTLQRYMTSADPRVSGRHLVLDKKQGEMVVAHLSELLWRLDGVDPRTKKGERHPRLDLQKIVDAAAALWERLHEPSCALNVPHNAYLKKWALSEDMLRPPCDRPFVVLIDEAQDINAVTKQVLIDKQELPVVAVGDKHQQIYSFNFACGLMAGRTPLLRRSTDELSLRQTFRFGHELAAMANLILKAGPLEPRYMIGRPRNTQAGAGHPGVVYALVPATADLDTVRAEHLEPPQPQPQPAPDQELATAANAGADGAGGNTGGGATGSADRGAQEAPPAAAEPPPPPYAGLRYVQCPLRCSAADGQFPREIPVAPISGVALLPPGFRLPPVAGVHRPWPLVTYIARTNAALVRAALELVALGRSVRVSFKKEHWKGLMNKVRDVTAFLKGRRNWRRGHDLHGLESEEDLQQLVEFEEGDLATAYMLAKEYSLEKVEALSKALRHDEHEAEYYLATTHKMKGGQAPIVQVADDFIAELAPTSQHAKDRLERFRTSSSQVDEINCVYVAATRARSVLLLSRDLTRLALGLHRRHVQLVGYAAGAQEGQSRGRGLVRPGR</sequence>
<evidence type="ECO:0000256" key="1">
    <source>
        <dbReference type="SAM" id="MobiDB-lite"/>
    </source>
</evidence>
<feature type="compositionally biased region" description="Gly residues" evidence="1">
    <location>
        <begin position="532"/>
        <end position="543"/>
    </location>
</feature>
<protein>
    <submittedName>
        <fullName evidence="2">Uncharacterized protein</fullName>
    </submittedName>
</protein>
<dbReference type="PANTHER" id="PTHR11070">
    <property type="entry name" value="UVRD / RECB / PCRA DNA HELICASE FAMILY MEMBER"/>
    <property type="match status" value="1"/>
</dbReference>
<evidence type="ECO:0000313" key="3">
    <source>
        <dbReference type="Proteomes" id="UP000075714"/>
    </source>
</evidence>
<feature type="region of interest" description="Disordered" evidence="1">
    <location>
        <begin position="528"/>
        <end position="565"/>
    </location>
</feature>
<evidence type="ECO:0000313" key="2">
    <source>
        <dbReference type="EMBL" id="KXZ52479.1"/>
    </source>
</evidence>
<dbReference type="Proteomes" id="UP000075714">
    <property type="component" value="Unassembled WGS sequence"/>
</dbReference>
<keyword evidence="3" id="KW-1185">Reference proteome</keyword>
<gene>
    <name evidence="2" type="ORF">GPECTOR_9g523</name>
</gene>
<dbReference type="Gene3D" id="3.40.50.300">
    <property type="entry name" value="P-loop containing nucleotide triphosphate hydrolases"/>
    <property type="match status" value="2"/>
</dbReference>
<dbReference type="AlphaFoldDB" id="A0A150GRL8"/>
<organism evidence="2 3">
    <name type="scientific">Gonium pectorale</name>
    <name type="common">Green alga</name>
    <dbReference type="NCBI Taxonomy" id="33097"/>
    <lineage>
        <taxon>Eukaryota</taxon>
        <taxon>Viridiplantae</taxon>
        <taxon>Chlorophyta</taxon>
        <taxon>core chlorophytes</taxon>
        <taxon>Chlorophyceae</taxon>
        <taxon>CS clade</taxon>
        <taxon>Chlamydomonadales</taxon>
        <taxon>Volvocaceae</taxon>
        <taxon>Gonium</taxon>
    </lineage>
</organism>
<proteinExistence type="predicted"/>
<dbReference type="PANTHER" id="PTHR11070:SF30">
    <property type="entry name" value="F-BOX DNA HELICASE 1"/>
    <property type="match status" value="1"/>
</dbReference>
<dbReference type="EMBL" id="LSYV01000010">
    <property type="protein sequence ID" value="KXZ52479.1"/>
    <property type="molecule type" value="Genomic_DNA"/>
</dbReference>
<dbReference type="GO" id="GO:0000724">
    <property type="term" value="P:double-strand break repair via homologous recombination"/>
    <property type="evidence" value="ECO:0007669"/>
    <property type="project" value="TreeGrafter"/>
</dbReference>
<dbReference type="GO" id="GO:0003677">
    <property type="term" value="F:DNA binding"/>
    <property type="evidence" value="ECO:0007669"/>
    <property type="project" value="InterPro"/>
</dbReference>
<reference evidence="3" key="1">
    <citation type="journal article" date="2016" name="Nat. Commun.">
        <title>The Gonium pectorale genome demonstrates co-option of cell cycle regulation during the evolution of multicellularity.</title>
        <authorList>
            <person name="Hanschen E.R."/>
            <person name="Marriage T.N."/>
            <person name="Ferris P.J."/>
            <person name="Hamaji T."/>
            <person name="Toyoda A."/>
            <person name="Fujiyama A."/>
            <person name="Neme R."/>
            <person name="Noguchi H."/>
            <person name="Minakuchi Y."/>
            <person name="Suzuki M."/>
            <person name="Kawai-Toyooka H."/>
            <person name="Smith D.R."/>
            <person name="Sparks H."/>
            <person name="Anderson J."/>
            <person name="Bakaric R."/>
            <person name="Luria V."/>
            <person name="Karger A."/>
            <person name="Kirschner M.W."/>
            <person name="Durand P.M."/>
            <person name="Michod R.E."/>
            <person name="Nozaki H."/>
            <person name="Olson B.J."/>
        </authorList>
    </citation>
    <scope>NUCLEOTIDE SEQUENCE [LARGE SCALE GENOMIC DNA]</scope>
    <source>
        <strain evidence="3">NIES-2863</strain>
    </source>
</reference>
<comment type="caution">
    <text evidence="2">The sequence shown here is derived from an EMBL/GenBank/DDBJ whole genome shotgun (WGS) entry which is preliminary data.</text>
</comment>
<accession>A0A150GRL8</accession>